<keyword evidence="3" id="KW-1185">Reference proteome</keyword>
<name>A0ABU0HMI9_9HYPH</name>
<dbReference type="EMBL" id="JAUSVV010000006">
    <property type="protein sequence ID" value="MDQ0443544.1"/>
    <property type="molecule type" value="Genomic_DNA"/>
</dbReference>
<evidence type="ECO:0000256" key="1">
    <source>
        <dbReference type="SAM" id="MobiDB-lite"/>
    </source>
</evidence>
<organism evidence="2 3">
    <name type="scientific">Methylobacterium persicinum</name>
    <dbReference type="NCBI Taxonomy" id="374426"/>
    <lineage>
        <taxon>Bacteria</taxon>
        <taxon>Pseudomonadati</taxon>
        <taxon>Pseudomonadota</taxon>
        <taxon>Alphaproteobacteria</taxon>
        <taxon>Hyphomicrobiales</taxon>
        <taxon>Methylobacteriaceae</taxon>
        <taxon>Methylobacterium</taxon>
    </lineage>
</organism>
<proteinExistence type="predicted"/>
<accession>A0ABU0HMI9</accession>
<reference evidence="2 3" key="1">
    <citation type="submission" date="2023-07" db="EMBL/GenBank/DDBJ databases">
        <title>Genomic Encyclopedia of Type Strains, Phase IV (KMG-IV): sequencing the most valuable type-strain genomes for metagenomic binning, comparative biology and taxonomic classification.</title>
        <authorList>
            <person name="Goeker M."/>
        </authorList>
    </citation>
    <scope>NUCLEOTIDE SEQUENCE [LARGE SCALE GENOMIC DNA]</scope>
    <source>
        <strain evidence="2 3">DSM 19562</strain>
    </source>
</reference>
<evidence type="ECO:0000313" key="2">
    <source>
        <dbReference type="EMBL" id="MDQ0443544.1"/>
    </source>
</evidence>
<dbReference type="Proteomes" id="UP001236369">
    <property type="component" value="Unassembled WGS sequence"/>
</dbReference>
<comment type="caution">
    <text evidence="2">The sequence shown here is derived from an EMBL/GenBank/DDBJ whole genome shotgun (WGS) entry which is preliminary data.</text>
</comment>
<feature type="region of interest" description="Disordered" evidence="1">
    <location>
        <begin position="45"/>
        <end position="73"/>
    </location>
</feature>
<gene>
    <name evidence="2" type="ORF">QO016_003047</name>
</gene>
<protein>
    <submittedName>
        <fullName evidence="2">Uncharacterized protein</fullName>
    </submittedName>
</protein>
<sequence length="73" mass="7140">MPPRGSCATEKEGRARGTTVDLCGYALIVAPRAEGKGLVPRGSVLKGFAPQGGDGGEPRGSPGGFPSAQGSGG</sequence>
<evidence type="ECO:0000313" key="3">
    <source>
        <dbReference type="Proteomes" id="UP001236369"/>
    </source>
</evidence>